<keyword evidence="3" id="KW-1003">Cell membrane</keyword>
<keyword evidence="6" id="KW-0812">Transmembrane</keyword>
<dbReference type="GO" id="GO:0005886">
    <property type="term" value="C:plasma membrane"/>
    <property type="evidence" value="ECO:0007669"/>
    <property type="project" value="UniProtKB-SubCell"/>
</dbReference>
<dbReference type="PANTHER" id="PTHR38779:SF2">
    <property type="entry name" value="TYPE II SECRETION SYSTEM PROTEIN I-RELATED"/>
    <property type="match status" value="1"/>
</dbReference>
<dbReference type="GO" id="GO:0015628">
    <property type="term" value="P:protein secretion by the type II secretion system"/>
    <property type="evidence" value="ECO:0007669"/>
    <property type="project" value="InterPro"/>
</dbReference>
<dbReference type="NCBIfam" id="TIGR02532">
    <property type="entry name" value="IV_pilin_GFxxxE"/>
    <property type="match status" value="1"/>
</dbReference>
<evidence type="ECO:0000256" key="4">
    <source>
        <dbReference type="ARBA" id="ARBA00022481"/>
    </source>
</evidence>
<gene>
    <name evidence="9" type="ORF">CEE60_11125</name>
</gene>
<evidence type="ECO:0000256" key="8">
    <source>
        <dbReference type="ARBA" id="ARBA00023136"/>
    </source>
</evidence>
<comment type="caution">
    <text evidence="9">The sequence shown here is derived from an EMBL/GenBank/DDBJ whole genome shotgun (WGS) entry which is preliminary data.</text>
</comment>
<reference evidence="9 10" key="1">
    <citation type="submission" date="2017-06" db="EMBL/GenBank/DDBJ databases">
        <authorList>
            <person name="Kim H.J."/>
            <person name="Triplett B.A."/>
        </authorList>
    </citation>
    <scope>NUCLEOTIDE SEQUENCE [LARGE SCALE GENOMIC DNA]</scope>
    <source>
        <strain evidence="9 10">13146</strain>
    </source>
</reference>
<dbReference type="GO" id="GO:0015627">
    <property type="term" value="C:type II protein secretion system complex"/>
    <property type="evidence" value="ECO:0007669"/>
    <property type="project" value="InterPro"/>
</dbReference>
<dbReference type="InterPro" id="IPR010052">
    <property type="entry name" value="T2SS_protein-GspI"/>
</dbReference>
<dbReference type="InterPro" id="IPR012902">
    <property type="entry name" value="N_methyl_site"/>
</dbReference>
<dbReference type="EMBL" id="NIVS01000022">
    <property type="protein sequence ID" value="OWQ52967.1"/>
    <property type="molecule type" value="Genomic_DNA"/>
</dbReference>
<name>A0A246HLN3_STEMA</name>
<dbReference type="Proteomes" id="UP000198157">
    <property type="component" value="Unassembled WGS sequence"/>
</dbReference>
<keyword evidence="4" id="KW-0488">Methylation</keyword>
<dbReference type="PANTHER" id="PTHR38779">
    <property type="entry name" value="TYPE II SECRETION SYSTEM PROTEIN I-RELATED"/>
    <property type="match status" value="1"/>
</dbReference>
<evidence type="ECO:0000256" key="5">
    <source>
        <dbReference type="ARBA" id="ARBA00022519"/>
    </source>
</evidence>
<comment type="similarity">
    <text evidence="2">Belongs to the GSP I family.</text>
</comment>
<evidence type="ECO:0000256" key="6">
    <source>
        <dbReference type="ARBA" id="ARBA00022692"/>
    </source>
</evidence>
<dbReference type="OrthoDB" id="7864109at2"/>
<dbReference type="PROSITE" id="PS00409">
    <property type="entry name" value="PROKAR_NTER_METHYL"/>
    <property type="match status" value="1"/>
</dbReference>
<comment type="subcellular location">
    <subcellularLocation>
        <location evidence="1">Cell inner membrane</location>
        <topology evidence="1">Single-pass membrane protein</topology>
    </subcellularLocation>
</comment>
<evidence type="ECO:0000313" key="9">
    <source>
        <dbReference type="EMBL" id="OWQ52967.1"/>
    </source>
</evidence>
<evidence type="ECO:0000256" key="7">
    <source>
        <dbReference type="ARBA" id="ARBA00022989"/>
    </source>
</evidence>
<evidence type="ECO:0000256" key="2">
    <source>
        <dbReference type="ARBA" id="ARBA00008358"/>
    </source>
</evidence>
<dbReference type="NCBIfam" id="NF047828">
    <property type="entry name" value="T3SSXpsI"/>
    <property type="match status" value="1"/>
</dbReference>
<keyword evidence="5" id="KW-0997">Cell inner membrane</keyword>
<dbReference type="AlphaFoldDB" id="A0A246HLN3"/>
<dbReference type="Pfam" id="PF07963">
    <property type="entry name" value="N_methyl"/>
    <property type="match status" value="1"/>
</dbReference>
<protein>
    <submittedName>
        <fullName evidence="9">General secretion pathway protein GspI</fullName>
    </submittedName>
</protein>
<accession>A0A246HLN3</accession>
<sequence length="138" mass="15048">MKRQRGYSLLEVIIAFALLALALTLLLGSLSGAARQVGQADVRSRATLYAQSLLASTGVEAPLQEGSTQGEWEQGRYRWQLQVAPYQEPRNTTGPVTQDVGGPTLAQITLQVRWGQGNGEQLQWRSLRLLPPVPGAPR</sequence>
<evidence type="ECO:0000256" key="3">
    <source>
        <dbReference type="ARBA" id="ARBA00022475"/>
    </source>
</evidence>
<organism evidence="9 10">
    <name type="scientific">Stenotrophomonas maltophilia</name>
    <name type="common">Pseudomonas maltophilia</name>
    <name type="synonym">Xanthomonas maltophilia</name>
    <dbReference type="NCBI Taxonomy" id="40324"/>
    <lineage>
        <taxon>Bacteria</taxon>
        <taxon>Pseudomonadati</taxon>
        <taxon>Pseudomonadota</taxon>
        <taxon>Gammaproteobacteria</taxon>
        <taxon>Lysobacterales</taxon>
        <taxon>Lysobacteraceae</taxon>
        <taxon>Stenotrophomonas</taxon>
        <taxon>Stenotrophomonas maltophilia group</taxon>
    </lineage>
</organism>
<proteinExistence type="inferred from homology"/>
<evidence type="ECO:0000313" key="10">
    <source>
        <dbReference type="Proteomes" id="UP000198157"/>
    </source>
</evidence>
<keyword evidence="7" id="KW-1133">Transmembrane helix</keyword>
<evidence type="ECO:0000256" key="1">
    <source>
        <dbReference type="ARBA" id="ARBA00004377"/>
    </source>
</evidence>
<keyword evidence="8" id="KW-0472">Membrane</keyword>